<dbReference type="Proteomes" id="UP000813461">
    <property type="component" value="Unassembled WGS sequence"/>
</dbReference>
<keyword evidence="2" id="KW-1185">Reference proteome</keyword>
<protein>
    <submittedName>
        <fullName evidence="1">Uncharacterized protein</fullName>
    </submittedName>
</protein>
<name>A0A8K0QWI3_9PLEO</name>
<gene>
    <name evidence="1" type="ORF">FB567DRAFT_210249</name>
</gene>
<sequence length="93" mass="10413">MWDLAQAWVLFSATSARGIGLDRRTLDIKPSLQYDCYGFDAHRQAEALRVLVSPRRSVLRLPRFVCPLPLTTGPHTAQALTITAVKRLELASH</sequence>
<proteinExistence type="predicted"/>
<evidence type="ECO:0000313" key="2">
    <source>
        <dbReference type="Proteomes" id="UP000813461"/>
    </source>
</evidence>
<organism evidence="1 2">
    <name type="scientific">Paraphoma chrysanthemicola</name>
    <dbReference type="NCBI Taxonomy" id="798071"/>
    <lineage>
        <taxon>Eukaryota</taxon>
        <taxon>Fungi</taxon>
        <taxon>Dikarya</taxon>
        <taxon>Ascomycota</taxon>
        <taxon>Pezizomycotina</taxon>
        <taxon>Dothideomycetes</taxon>
        <taxon>Pleosporomycetidae</taxon>
        <taxon>Pleosporales</taxon>
        <taxon>Pleosporineae</taxon>
        <taxon>Phaeosphaeriaceae</taxon>
        <taxon>Paraphoma</taxon>
    </lineage>
</organism>
<dbReference type="EMBL" id="JAGMVJ010000024">
    <property type="protein sequence ID" value="KAH7071762.1"/>
    <property type="molecule type" value="Genomic_DNA"/>
</dbReference>
<dbReference type="AlphaFoldDB" id="A0A8K0QWI3"/>
<evidence type="ECO:0000313" key="1">
    <source>
        <dbReference type="EMBL" id="KAH7071762.1"/>
    </source>
</evidence>
<reference evidence="1" key="1">
    <citation type="journal article" date="2021" name="Nat. Commun.">
        <title>Genetic determinants of endophytism in the Arabidopsis root mycobiome.</title>
        <authorList>
            <person name="Mesny F."/>
            <person name="Miyauchi S."/>
            <person name="Thiergart T."/>
            <person name="Pickel B."/>
            <person name="Atanasova L."/>
            <person name="Karlsson M."/>
            <person name="Huettel B."/>
            <person name="Barry K.W."/>
            <person name="Haridas S."/>
            <person name="Chen C."/>
            <person name="Bauer D."/>
            <person name="Andreopoulos W."/>
            <person name="Pangilinan J."/>
            <person name="LaButti K."/>
            <person name="Riley R."/>
            <person name="Lipzen A."/>
            <person name="Clum A."/>
            <person name="Drula E."/>
            <person name="Henrissat B."/>
            <person name="Kohler A."/>
            <person name="Grigoriev I.V."/>
            <person name="Martin F.M."/>
            <person name="Hacquard S."/>
        </authorList>
    </citation>
    <scope>NUCLEOTIDE SEQUENCE</scope>
    <source>
        <strain evidence="1">MPI-SDFR-AT-0120</strain>
    </source>
</reference>
<accession>A0A8K0QWI3</accession>
<comment type="caution">
    <text evidence="1">The sequence shown here is derived from an EMBL/GenBank/DDBJ whole genome shotgun (WGS) entry which is preliminary data.</text>
</comment>